<feature type="compositionally biased region" description="Basic and acidic residues" evidence="3">
    <location>
        <begin position="20"/>
        <end position="30"/>
    </location>
</feature>
<evidence type="ECO:0000256" key="2">
    <source>
        <dbReference type="ARBA" id="ARBA00022786"/>
    </source>
</evidence>
<dbReference type="EMBL" id="NCVQ01000007">
    <property type="protein sequence ID" value="PWZ17595.1"/>
    <property type="molecule type" value="Genomic_DNA"/>
</dbReference>
<sequence>MAENDYLLSGGLEGIGSTGKKCEVTRRRNGLDTNKPKKGQPDATDGGPTGRELNIGQACFHSEPSNASNQFIPAQLMQVQHFEIIGLDKLLDNSSVESMNEEHTIGDSLDEAEQEELNHEIALESTEDCTGSLCKATAFLFPKTAFDFLTNVAASLFGIHGSPSPSSVLVDPRYEIVKMAEMQPCAEETPKEEQIVKFVAQIDKPILSSEDAVSKRFDVVTDCLDHHFVKENGHESVTRGWLKKVRLEWNILQNDLPGVNHYIPLANIPCHGNHITFNSSMMFICMLCFNYADGIHVRVYEERMDLLRACIVGAPGTPYHDNLFFFDIFFPPDYPHEPPSVHYHSGGLRLNPNLYESGKVCLSLLKTWTGTGNEVWNAESSTVLQLLLSLQALVLNEKPYFNEAGYDKFVGKADGEKNSITYNENAFLLSCKSMMYVLRKPPKVCRHQL</sequence>
<dbReference type="PANTHER" id="PTHR46116:SF15">
    <property type="entry name" value="(E3-INDEPENDENT) E2 UBIQUITIN-CONJUGATING ENZYME"/>
    <property type="match status" value="1"/>
</dbReference>
<evidence type="ECO:0000259" key="4">
    <source>
        <dbReference type="PROSITE" id="PS50127"/>
    </source>
</evidence>
<dbReference type="Pfam" id="PF00179">
    <property type="entry name" value="UQ_con"/>
    <property type="match status" value="1"/>
</dbReference>
<evidence type="ECO:0000256" key="3">
    <source>
        <dbReference type="SAM" id="MobiDB-lite"/>
    </source>
</evidence>
<dbReference type="GO" id="GO:0016740">
    <property type="term" value="F:transferase activity"/>
    <property type="evidence" value="ECO:0007669"/>
    <property type="project" value="UniProtKB-KW"/>
</dbReference>
<dbReference type="PROSITE" id="PS50127">
    <property type="entry name" value="UBC_2"/>
    <property type="match status" value="1"/>
</dbReference>
<keyword evidence="1" id="KW-0808">Transferase</keyword>
<dbReference type="PANTHER" id="PTHR46116">
    <property type="entry name" value="(E3-INDEPENDENT) E2 UBIQUITIN-CONJUGATING ENZYME"/>
    <property type="match status" value="1"/>
</dbReference>
<dbReference type="ExpressionAtlas" id="A0A3L6EA68">
    <property type="expression patterns" value="baseline and differential"/>
</dbReference>
<name>A0A3L6EA68_MAIZE</name>
<proteinExistence type="predicted"/>
<dbReference type="Gene3D" id="3.10.110.10">
    <property type="entry name" value="Ubiquitin Conjugating Enzyme"/>
    <property type="match status" value="1"/>
</dbReference>
<dbReference type="InterPro" id="IPR016135">
    <property type="entry name" value="UBQ-conjugating_enzyme/RWD"/>
</dbReference>
<feature type="region of interest" description="Disordered" evidence="3">
    <location>
        <begin position="18"/>
        <end position="54"/>
    </location>
</feature>
<organism evidence="5">
    <name type="scientific">Zea mays</name>
    <name type="common">Maize</name>
    <dbReference type="NCBI Taxonomy" id="4577"/>
    <lineage>
        <taxon>Eukaryota</taxon>
        <taxon>Viridiplantae</taxon>
        <taxon>Streptophyta</taxon>
        <taxon>Embryophyta</taxon>
        <taxon>Tracheophyta</taxon>
        <taxon>Spermatophyta</taxon>
        <taxon>Magnoliopsida</taxon>
        <taxon>Liliopsida</taxon>
        <taxon>Poales</taxon>
        <taxon>Poaceae</taxon>
        <taxon>PACMAD clade</taxon>
        <taxon>Panicoideae</taxon>
        <taxon>Andropogonodae</taxon>
        <taxon>Andropogoneae</taxon>
        <taxon>Tripsacinae</taxon>
        <taxon>Zea</taxon>
    </lineage>
</organism>
<dbReference type="InterPro" id="IPR000608">
    <property type="entry name" value="UBC"/>
</dbReference>
<accession>A0A3L6EA68</accession>
<dbReference type="SUPFAM" id="SSF54495">
    <property type="entry name" value="UBC-like"/>
    <property type="match status" value="1"/>
</dbReference>
<dbReference type="Proteomes" id="UP000251960">
    <property type="component" value="Chromosome 6"/>
</dbReference>
<evidence type="ECO:0000256" key="1">
    <source>
        <dbReference type="ARBA" id="ARBA00022679"/>
    </source>
</evidence>
<evidence type="ECO:0000313" key="5">
    <source>
        <dbReference type="EMBL" id="PWZ17595.1"/>
    </source>
</evidence>
<reference evidence="5" key="1">
    <citation type="journal article" date="2018" name="Nat. Genet.">
        <title>Extensive intraspecific gene order and gene structural variations between Mo17 and other maize genomes.</title>
        <authorList>
            <person name="Sun S."/>
            <person name="Zhou Y."/>
            <person name="Chen J."/>
            <person name="Shi J."/>
            <person name="Zhao H."/>
            <person name="Zhao H."/>
            <person name="Song W."/>
            <person name="Zhang M."/>
            <person name="Cui Y."/>
            <person name="Dong X."/>
            <person name="Liu H."/>
            <person name="Ma X."/>
            <person name="Jiao Y."/>
            <person name="Wang B."/>
            <person name="Wei X."/>
            <person name="Stein J.C."/>
            <person name="Glaubitz J.C."/>
            <person name="Lu F."/>
            <person name="Yu G."/>
            <person name="Liang C."/>
            <person name="Fengler K."/>
            <person name="Li B."/>
            <person name="Rafalski A."/>
            <person name="Schnable P.S."/>
            <person name="Ware D.H."/>
            <person name="Buckler E.S."/>
            <person name="Lai J."/>
        </authorList>
    </citation>
    <scope>NUCLEOTIDE SEQUENCE [LARGE SCALE GENOMIC DNA]</scope>
    <source>
        <tissue evidence="5">Seedling</tissue>
    </source>
</reference>
<comment type="caution">
    <text evidence="5">The sequence shown here is derived from an EMBL/GenBank/DDBJ whole genome shotgun (WGS) entry which is preliminary data.</text>
</comment>
<dbReference type="SMART" id="SM00212">
    <property type="entry name" value="UBCc"/>
    <property type="match status" value="1"/>
</dbReference>
<gene>
    <name evidence="5" type="primary">UBC24_0</name>
    <name evidence="5" type="ORF">Zm00014a_024148</name>
</gene>
<keyword evidence="2" id="KW-0833">Ubl conjugation pathway</keyword>
<protein>
    <submittedName>
        <fullName evidence="5">Putative ubiquitin-conjugating enzyme E2 24</fullName>
    </submittedName>
</protein>
<dbReference type="AlphaFoldDB" id="A0A3L6EA68"/>
<feature type="domain" description="UBC core" evidence="4">
    <location>
        <begin position="275"/>
        <end position="435"/>
    </location>
</feature>